<evidence type="ECO:0000313" key="5">
    <source>
        <dbReference type="Proteomes" id="UP000800082"/>
    </source>
</evidence>
<feature type="region of interest" description="Disordered" evidence="1">
    <location>
        <begin position="229"/>
        <end position="314"/>
    </location>
</feature>
<proteinExistence type="predicted"/>
<keyword evidence="2" id="KW-0812">Transmembrane</keyword>
<name>A0A6A5RYZ1_9PLEO</name>
<evidence type="ECO:0000313" key="4">
    <source>
        <dbReference type="EMBL" id="KAF1933621.1"/>
    </source>
</evidence>
<keyword evidence="2" id="KW-0472">Membrane</keyword>
<feature type="signal peptide" evidence="3">
    <location>
        <begin position="1"/>
        <end position="40"/>
    </location>
</feature>
<dbReference type="OrthoDB" id="5215637at2759"/>
<feature type="chain" id="PRO_5025378074" description="Mid2 domain-containing protein" evidence="3">
    <location>
        <begin position="41"/>
        <end position="314"/>
    </location>
</feature>
<sequence>MSILRGSIHDPDSRGFIGSMQLFRFSGLVTAACLWSAVAASNSTCYFPNGKENNGGACSPNTEVSACCGPTFVCLSNGLCKPGPDSKKTYAYSFYRSGCTDASFHSTSCPQFCTDTPNHTDRGQGVKSCGNDTYCCGASGDCCTDTLNVFSLNAAEVVNTISASSAYITDTANATSSGDLLSGENNHAMAIGLGVGIGVGGFLLICLAVLYLLKRRRKDGENAGYEIKEEKPSELDAPWRAQLPDSVPASAPTIKAGHTASGTGVIHEIADRGTESAPPPQELEAHTYDWEPRNEPEPRDGGFRPEDSEHRSQQ</sequence>
<dbReference type="RefSeq" id="XP_033453869.1">
    <property type="nucleotide sequence ID" value="XM_033597701.1"/>
</dbReference>
<feature type="compositionally biased region" description="Basic and acidic residues" evidence="1">
    <location>
        <begin position="283"/>
        <end position="314"/>
    </location>
</feature>
<dbReference type="GeneID" id="54355368"/>
<reference evidence="4" key="1">
    <citation type="journal article" date="2020" name="Stud. Mycol.">
        <title>101 Dothideomycetes genomes: a test case for predicting lifestyles and emergence of pathogens.</title>
        <authorList>
            <person name="Haridas S."/>
            <person name="Albert R."/>
            <person name="Binder M."/>
            <person name="Bloem J."/>
            <person name="Labutti K."/>
            <person name="Salamov A."/>
            <person name="Andreopoulos B."/>
            <person name="Baker S."/>
            <person name="Barry K."/>
            <person name="Bills G."/>
            <person name="Bluhm B."/>
            <person name="Cannon C."/>
            <person name="Castanera R."/>
            <person name="Culley D."/>
            <person name="Daum C."/>
            <person name="Ezra D."/>
            <person name="Gonzalez J."/>
            <person name="Henrissat B."/>
            <person name="Kuo A."/>
            <person name="Liang C."/>
            <person name="Lipzen A."/>
            <person name="Lutzoni F."/>
            <person name="Magnuson J."/>
            <person name="Mondo S."/>
            <person name="Nolan M."/>
            <person name="Ohm R."/>
            <person name="Pangilinan J."/>
            <person name="Park H.-J."/>
            <person name="Ramirez L."/>
            <person name="Alfaro M."/>
            <person name="Sun H."/>
            <person name="Tritt A."/>
            <person name="Yoshinaga Y."/>
            <person name="Zwiers L.-H."/>
            <person name="Turgeon B."/>
            <person name="Goodwin S."/>
            <person name="Spatafora J."/>
            <person name="Crous P."/>
            <person name="Grigoriev I."/>
        </authorList>
    </citation>
    <scope>NUCLEOTIDE SEQUENCE</scope>
    <source>
        <strain evidence="4">CBS 183.55</strain>
    </source>
</reference>
<dbReference type="AlphaFoldDB" id="A0A6A5RYZ1"/>
<keyword evidence="5" id="KW-1185">Reference proteome</keyword>
<evidence type="ECO:0000256" key="3">
    <source>
        <dbReference type="SAM" id="SignalP"/>
    </source>
</evidence>
<evidence type="ECO:0000256" key="2">
    <source>
        <dbReference type="SAM" id="Phobius"/>
    </source>
</evidence>
<organism evidence="4 5">
    <name type="scientific">Didymella exigua CBS 183.55</name>
    <dbReference type="NCBI Taxonomy" id="1150837"/>
    <lineage>
        <taxon>Eukaryota</taxon>
        <taxon>Fungi</taxon>
        <taxon>Dikarya</taxon>
        <taxon>Ascomycota</taxon>
        <taxon>Pezizomycotina</taxon>
        <taxon>Dothideomycetes</taxon>
        <taxon>Pleosporomycetidae</taxon>
        <taxon>Pleosporales</taxon>
        <taxon>Pleosporineae</taxon>
        <taxon>Didymellaceae</taxon>
        <taxon>Didymella</taxon>
    </lineage>
</organism>
<feature type="transmembrane region" description="Helical" evidence="2">
    <location>
        <begin position="189"/>
        <end position="213"/>
    </location>
</feature>
<gene>
    <name evidence="4" type="ORF">M421DRAFT_88791</name>
</gene>
<keyword evidence="3" id="KW-0732">Signal</keyword>
<evidence type="ECO:0000256" key="1">
    <source>
        <dbReference type="SAM" id="MobiDB-lite"/>
    </source>
</evidence>
<protein>
    <recommendedName>
        <fullName evidence="6">Mid2 domain-containing protein</fullName>
    </recommendedName>
</protein>
<accession>A0A6A5RYZ1</accession>
<evidence type="ECO:0008006" key="6">
    <source>
        <dbReference type="Google" id="ProtNLM"/>
    </source>
</evidence>
<keyword evidence="2" id="KW-1133">Transmembrane helix</keyword>
<dbReference type="EMBL" id="ML978957">
    <property type="protein sequence ID" value="KAF1933621.1"/>
    <property type="molecule type" value="Genomic_DNA"/>
</dbReference>
<dbReference type="Proteomes" id="UP000800082">
    <property type="component" value="Unassembled WGS sequence"/>
</dbReference>